<dbReference type="AlphaFoldDB" id="A0A5D2DSG8"/>
<keyword evidence="2" id="KW-1185">Reference proteome</keyword>
<dbReference type="PANTHER" id="PTHR46508">
    <property type="entry name" value="PHD FINGER FAMILY PROTEIN"/>
    <property type="match status" value="1"/>
</dbReference>
<evidence type="ECO:0000313" key="2">
    <source>
        <dbReference type="Proteomes" id="UP000323506"/>
    </source>
</evidence>
<sequence>MDSCSAFDISSNVCLSEAYQKVESNSKLAVALSVMDGCFLPLVDHRSGINLIHNILYNFCLTYVMGQRGH</sequence>
<organism evidence="1 2">
    <name type="scientific">Gossypium darwinii</name>
    <name type="common">Darwin's cotton</name>
    <name type="synonym">Gossypium barbadense var. darwinii</name>
    <dbReference type="NCBI Taxonomy" id="34276"/>
    <lineage>
        <taxon>Eukaryota</taxon>
        <taxon>Viridiplantae</taxon>
        <taxon>Streptophyta</taxon>
        <taxon>Embryophyta</taxon>
        <taxon>Tracheophyta</taxon>
        <taxon>Spermatophyta</taxon>
        <taxon>Magnoliopsida</taxon>
        <taxon>eudicotyledons</taxon>
        <taxon>Gunneridae</taxon>
        <taxon>Pentapetalae</taxon>
        <taxon>rosids</taxon>
        <taxon>malvids</taxon>
        <taxon>Malvales</taxon>
        <taxon>Malvaceae</taxon>
        <taxon>Malvoideae</taxon>
        <taxon>Gossypium</taxon>
    </lineage>
</organism>
<evidence type="ECO:0000313" key="1">
    <source>
        <dbReference type="EMBL" id="TYG84054.1"/>
    </source>
</evidence>
<proteinExistence type="predicted"/>
<accession>A0A5D2DSG8</accession>
<protein>
    <submittedName>
        <fullName evidence="1">Uncharacterized protein</fullName>
    </submittedName>
</protein>
<dbReference type="EMBL" id="CM017701">
    <property type="protein sequence ID" value="TYG84054.1"/>
    <property type="molecule type" value="Genomic_DNA"/>
</dbReference>
<dbReference type="Proteomes" id="UP000323506">
    <property type="component" value="Chromosome D01"/>
</dbReference>
<dbReference type="PANTHER" id="PTHR46508:SF24">
    <property type="entry name" value="PHD-TYPE DOMAIN-CONTAINING PROTEIN"/>
    <property type="match status" value="1"/>
</dbReference>
<reference evidence="1 2" key="1">
    <citation type="submission" date="2019-06" db="EMBL/GenBank/DDBJ databases">
        <title>WGS assembly of Gossypium darwinii.</title>
        <authorList>
            <person name="Chen Z.J."/>
            <person name="Sreedasyam A."/>
            <person name="Ando A."/>
            <person name="Song Q."/>
            <person name="De L."/>
            <person name="Hulse-Kemp A."/>
            <person name="Ding M."/>
            <person name="Ye W."/>
            <person name="Kirkbride R."/>
            <person name="Jenkins J."/>
            <person name="Plott C."/>
            <person name="Lovell J."/>
            <person name="Lin Y.-M."/>
            <person name="Vaughn R."/>
            <person name="Liu B."/>
            <person name="Li W."/>
            <person name="Simpson S."/>
            <person name="Scheffler B."/>
            <person name="Saski C."/>
            <person name="Grover C."/>
            <person name="Hu G."/>
            <person name="Conover J."/>
            <person name="Carlson J."/>
            <person name="Shu S."/>
            <person name="Boston L."/>
            <person name="Williams M."/>
            <person name="Peterson D."/>
            <person name="Mcgee K."/>
            <person name="Jones D."/>
            <person name="Wendel J."/>
            <person name="Stelly D."/>
            <person name="Grimwood J."/>
            <person name="Schmutz J."/>
        </authorList>
    </citation>
    <scope>NUCLEOTIDE SEQUENCE [LARGE SCALE GENOMIC DNA]</scope>
    <source>
        <strain evidence="1">1808015.09</strain>
    </source>
</reference>
<gene>
    <name evidence="1" type="ORF">ES288_D01G218900v1</name>
</gene>
<name>A0A5D2DSG8_GOSDA</name>